<feature type="non-terminal residue" evidence="1">
    <location>
        <position position="1"/>
    </location>
</feature>
<evidence type="ECO:0000313" key="1">
    <source>
        <dbReference type="EMBL" id="SKB01062.1"/>
    </source>
</evidence>
<accession>A0A1T4YGU9</accession>
<dbReference type="AlphaFoldDB" id="A0A1T4YGU9"/>
<gene>
    <name evidence="1" type="ORF">SAMN05443428_15311</name>
</gene>
<name>A0A1T4YGU9_9CLOT</name>
<reference evidence="2" key="1">
    <citation type="submission" date="2017-02" db="EMBL/GenBank/DDBJ databases">
        <authorList>
            <person name="Varghese N."/>
            <person name="Submissions S."/>
        </authorList>
    </citation>
    <scope>NUCLEOTIDE SEQUENCE [LARGE SCALE GENOMIC DNA]</scope>
    <source>
        <strain evidence="2">USBA 833</strain>
    </source>
</reference>
<dbReference type="EMBL" id="FUYH01000053">
    <property type="protein sequence ID" value="SKB01062.1"/>
    <property type="molecule type" value="Genomic_DNA"/>
</dbReference>
<sequence>IFEVAGKGNEQIVKDILLKHNYQKTEQIKQTEYEFILKEIQEAVKNKEAGK</sequence>
<proteinExistence type="predicted"/>
<dbReference type="Proteomes" id="UP000190105">
    <property type="component" value="Unassembled WGS sequence"/>
</dbReference>
<keyword evidence="2" id="KW-1185">Reference proteome</keyword>
<protein>
    <submittedName>
        <fullName evidence="1">Uncharacterized protein</fullName>
    </submittedName>
</protein>
<dbReference type="STRING" id="1147123.SAMN05443428_15311"/>
<organism evidence="1 2">
    <name type="scientific">Caloramator quimbayensis</name>
    <dbReference type="NCBI Taxonomy" id="1147123"/>
    <lineage>
        <taxon>Bacteria</taxon>
        <taxon>Bacillati</taxon>
        <taxon>Bacillota</taxon>
        <taxon>Clostridia</taxon>
        <taxon>Eubacteriales</taxon>
        <taxon>Clostridiaceae</taxon>
        <taxon>Caloramator</taxon>
    </lineage>
</organism>
<evidence type="ECO:0000313" key="2">
    <source>
        <dbReference type="Proteomes" id="UP000190105"/>
    </source>
</evidence>